<evidence type="ECO:0000313" key="2">
    <source>
        <dbReference type="EMBL" id="SFP72655.1"/>
    </source>
</evidence>
<evidence type="ECO:0000313" key="3">
    <source>
        <dbReference type="Proteomes" id="UP000199306"/>
    </source>
</evidence>
<keyword evidence="1" id="KW-1133">Transmembrane helix</keyword>
<dbReference type="AlphaFoldDB" id="A0A1I5SPK9"/>
<keyword evidence="3" id="KW-1185">Reference proteome</keyword>
<dbReference type="Gene3D" id="1.20.1300.10">
    <property type="entry name" value="Fumarate reductase/succinate dehydrogenase, transmembrane subunit"/>
    <property type="match status" value="1"/>
</dbReference>
<accession>A0A1I5SPK9</accession>
<dbReference type="GO" id="GO:0016020">
    <property type="term" value="C:membrane"/>
    <property type="evidence" value="ECO:0007669"/>
    <property type="project" value="InterPro"/>
</dbReference>
<feature type="transmembrane region" description="Helical" evidence="1">
    <location>
        <begin position="12"/>
        <end position="35"/>
    </location>
</feature>
<sequence length="202" mass="23414">MGFNLKNLHRISGISISVFIFLHLTNHLFALGGPALHISVMKLFRYIYRFPPVELFLFLCILVQIISGIILIFQRGFRQKPVYFKIQVFSGLYLSLFLVNHIKAVLTARYQWHVETDFFFASGVAVHYPEKLFFIPYYTLSVLSVFLHVACAHYVRRQQQISQQAVTADIRLFKKEAYMICLVGIIVTILIMISFTGLLYPL</sequence>
<dbReference type="RefSeq" id="WP_092016592.1">
    <property type="nucleotide sequence ID" value="NZ_FOXH01000005.1"/>
</dbReference>
<dbReference type="Proteomes" id="UP000199306">
    <property type="component" value="Unassembled WGS sequence"/>
</dbReference>
<dbReference type="EMBL" id="FOXH01000005">
    <property type="protein sequence ID" value="SFP72655.1"/>
    <property type="molecule type" value="Genomic_DNA"/>
</dbReference>
<gene>
    <name evidence="2" type="ORF">SAMN04515674_105137</name>
</gene>
<dbReference type="InterPro" id="IPR034804">
    <property type="entry name" value="SQR/QFR_C/D"/>
</dbReference>
<dbReference type="SUPFAM" id="SSF81343">
    <property type="entry name" value="Fumarate reductase respiratory complex transmembrane subunits"/>
    <property type="match status" value="1"/>
</dbReference>
<keyword evidence="1" id="KW-0812">Transmembrane</keyword>
<feature type="transmembrane region" description="Helical" evidence="1">
    <location>
        <begin position="82"/>
        <end position="102"/>
    </location>
</feature>
<evidence type="ECO:0000256" key="1">
    <source>
        <dbReference type="SAM" id="Phobius"/>
    </source>
</evidence>
<dbReference type="OrthoDB" id="8114024at2"/>
<protein>
    <submittedName>
        <fullName evidence="2">Uncharacterized protein</fullName>
    </submittedName>
</protein>
<feature type="transmembrane region" description="Helical" evidence="1">
    <location>
        <begin position="135"/>
        <end position="156"/>
    </location>
</feature>
<proteinExistence type="predicted"/>
<feature type="transmembrane region" description="Helical" evidence="1">
    <location>
        <begin position="177"/>
        <end position="200"/>
    </location>
</feature>
<keyword evidence="1" id="KW-0472">Membrane</keyword>
<name>A0A1I5SPK9_9BACT</name>
<feature type="transmembrane region" description="Helical" evidence="1">
    <location>
        <begin position="55"/>
        <end position="73"/>
    </location>
</feature>
<reference evidence="2 3" key="1">
    <citation type="submission" date="2016-10" db="EMBL/GenBank/DDBJ databases">
        <authorList>
            <person name="de Groot N.N."/>
        </authorList>
    </citation>
    <scope>NUCLEOTIDE SEQUENCE [LARGE SCALE GENOMIC DNA]</scope>
    <source>
        <strain evidence="3">E92,LMG 26720,CCM 7988</strain>
    </source>
</reference>
<organism evidence="2 3">
    <name type="scientific">Pseudarcicella hirudinis</name>
    <dbReference type="NCBI Taxonomy" id="1079859"/>
    <lineage>
        <taxon>Bacteria</taxon>
        <taxon>Pseudomonadati</taxon>
        <taxon>Bacteroidota</taxon>
        <taxon>Cytophagia</taxon>
        <taxon>Cytophagales</taxon>
        <taxon>Flectobacillaceae</taxon>
        <taxon>Pseudarcicella</taxon>
    </lineage>
</organism>